<sequence>MFLVSKKANLLAYRTKDGVFSIVNMADGKTTATIKHDEKAAPTHVGCISPDGQTLTLISRGQDTTSEKKLGGRVKFNADLEAVLTHEKADGKASAVTTYSIASGKIVSTREVFYNASAHQTAYAFHHKSDVHVVTYGDVNMRLPTTGDPELYRTTVMAYGFGVTHDGSRFAVGSMINNGALFDTGKPKKQKIEGATPNPGFPEYYKTMVFDADNNMYGLTGDLRLFRVDDKNKMYVIKPVM</sequence>
<proteinExistence type="predicted"/>
<protein>
    <submittedName>
        <fullName evidence="1">Uncharacterized protein</fullName>
    </submittedName>
</protein>
<gene>
    <name evidence="1" type="ORF">BSZ32_08165</name>
</gene>
<dbReference type="InterPro" id="IPR011048">
    <property type="entry name" value="Haem_d1_sf"/>
</dbReference>
<evidence type="ECO:0000313" key="2">
    <source>
        <dbReference type="Proteomes" id="UP000239907"/>
    </source>
</evidence>
<dbReference type="AlphaFoldDB" id="A0A2S7U1V5"/>
<dbReference type="EMBL" id="MQWA01000001">
    <property type="protein sequence ID" value="PQJ28487.1"/>
    <property type="molecule type" value="Genomic_DNA"/>
</dbReference>
<keyword evidence="2" id="KW-1185">Reference proteome</keyword>
<reference evidence="1 2" key="1">
    <citation type="submission" date="2016-12" db="EMBL/GenBank/DDBJ databases">
        <title>Study of bacterial adaptation to deep sea.</title>
        <authorList>
            <person name="Song J."/>
            <person name="Yoshizawa S."/>
            <person name="Kogure K."/>
        </authorList>
    </citation>
    <scope>NUCLEOTIDE SEQUENCE [LARGE SCALE GENOMIC DNA]</scope>
    <source>
        <strain evidence="1 2">SAORIC-165</strain>
    </source>
</reference>
<dbReference type="SUPFAM" id="SSF51004">
    <property type="entry name" value="C-terminal (heme d1) domain of cytochrome cd1-nitrite reductase"/>
    <property type="match status" value="1"/>
</dbReference>
<dbReference type="Proteomes" id="UP000239907">
    <property type="component" value="Unassembled WGS sequence"/>
</dbReference>
<comment type="caution">
    <text evidence="1">The sequence shown here is derived from an EMBL/GenBank/DDBJ whole genome shotgun (WGS) entry which is preliminary data.</text>
</comment>
<dbReference type="RefSeq" id="WP_105042991.1">
    <property type="nucleotide sequence ID" value="NZ_MQWA01000001.1"/>
</dbReference>
<organism evidence="1 2">
    <name type="scientific">Rubritalea profundi</name>
    <dbReference type="NCBI Taxonomy" id="1658618"/>
    <lineage>
        <taxon>Bacteria</taxon>
        <taxon>Pseudomonadati</taxon>
        <taxon>Verrucomicrobiota</taxon>
        <taxon>Verrucomicrobiia</taxon>
        <taxon>Verrucomicrobiales</taxon>
        <taxon>Rubritaleaceae</taxon>
        <taxon>Rubritalea</taxon>
    </lineage>
</organism>
<accession>A0A2S7U1V5</accession>
<evidence type="ECO:0000313" key="1">
    <source>
        <dbReference type="EMBL" id="PQJ28487.1"/>
    </source>
</evidence>
<name>A0A2S7U1V5_9BACT</name>